<sequence>MADAFIYTPINDLKHRMMRVMGRRHLPKVQSIGVTGWPNAIAETPDEAIGKLLKVQDGHLEAKFSIDRVDGDQLFLRRVIDADYDYEDVRA</sequence>
<dbReference type="EMBL" id="JGVR01000024">
    <property type="protein sequence ID" value="KEZ17177.1"/>
    <property type="molecule type" value="Genomic_DNA"/>
</dbReference>
<comment type="caution">
    <text evidence="1">The sequence shown here is derived from an EMBL/GenBank/DDBJ whole genome shotgun (WGS) entry which is preliminary data.</text>
</comment>
<dbReference type="Proteomes" id="UP000028534">
    <property type="component" value="Unassembled WGS sequence"/>
</dbReference>
<dbReference type="RefSeq" id="WP_037521409.1">
    <property type="nucleotide sequence ID" value="NZ_JGVR01000024.1"/>
</dbReference>
<dbReference type="AlphaFoldDB" id="A0A084EGT5"/>
<organism evidence="1 2">
    <name type="scientific">Sphingobium yanoikuyae</name>
    <name type="common">Sphingomonas yanoikuyae</name>
    <dbReference type="NCBI Taxonomy" id="13690"/>
    <lineage>
        <taxon>Bacteria</taxon>
        <taxon>Pseudomonadati</taxon>
        <taxon>Pseudomonadota</taxon>
        <taxon>Alphaproteobacteria</taxon>
        <taxon>Sphingomonadales</taxon>
        <taxon>Sphingomonadaceae</taxon>
        <taxon>Sphingobium</taxon>
    </lineage>
</organism>
<protein>
    <submittedName>
        <fullName evidence="1">Uncharacterized protein</fullName>
    </submittedName>
</protein>
<accession>A0A084EGT5</accession>
<proteinExistence type="predicted"/>
<dbReference type="PATRIC" id="fig|13690.10.peg.3764"/>
<name>A0A084EGT5_SPHYA</name>
<evidence type="ECO:0000313" key="1">
    <source>
        <dbReference type="EMBL" id="KEZ17177.1"/>
    </source>
</evidence>
<gene>
    <name evidence="1" type="ORF">CP98_03675</name>
</gene>
<reference evidence="1 2" key="1">
    <citation type="submission" date="2014-03" db="EMBL/GenBank/DDBJ databases">
        <title>Genome sequence of Sphingobium yanoikuyae B1.</title>
        <authorList>
            <person name="Gan H.M."/>
            <person name="Gan H.Y."/>
            <person name="Savka M.A."/>
        </authorList>
    </citation>
    <scope>NUCLEOTIDE SEQUENCE [LARGE SCALE GENOMIC DNA]</scope>
    <source>
        <strain evidence="1 2">B1</strain>
    </source>
</reference>
<evidence type="ECO:0000313" key="2">
    <source>
        <dbReference type="Proteomes" id="UP000028534"/>
    </source>
</evidence>